<reference evidence="3" key="2">
    <citation type="journal article" date="2020" name="Microorganisms">
        <title>Reliable Identification of Environmental Pseudomonas Isolates Using the rpoD Gene.</title>
        <authorList>
            <consortium name="The Broad Institute Genome Sequencing Platform"/>
            <person name="Girard L."/>
            <person name="Lood C."/>
            <person name="Rokni-Zadeh H."/>
            <person name="van Noort V."/>
            <person name="Lavigne R."/>
            <person name="De Mot R."/>
        </authorList>
    </citation>
    <scope>NUCLEOTIDE SEQUENCE</scope>
    <source>
        <strain evidence="3">SWRI10</strain>
    </source>
</reference>
<dbReference type="EMBL" id="JAHWXS010000014">
    <property type="protein sequence ID" value="MFK5734774.1"/>
    <property type="molecule type" value="Genomic_DNA"/>
</dbReference>
<name>A0A923FZR7_9PSED</name>
<dbReference type="Pfam" id="PF11008">
    <property type="entry name" value="DUF2846"/>
    <property type="match status" value="1"/>
</dbReference>
<dbReference type="Proteomes" id="UP000599879">
    <property type="component" value="Unassembled WGS sequence"/>
</dbReference>
<evidence type="ECO:0000256" key="1">
    <source>
        <dbReference type="SAM" id="SignalP"/>
    </source>
</evidence>
<evidence type="ECO:0000313" key="3">
    <source>
        <dbReference type="EMBL" id="MBC3441765.1"/>
    </source>
</evidence>
<dbReference type="EMBL" id="JABWRE020000001">
    <property type="protein sequence ID" value="MBV4534936.1"/>
    <property type="molecule type" value="Genomic_DNA"/>
</dbReference>
<dbReference type="EMBL" id="JABWRE010000009">
    <property type="protein sequence ID" value="MBC3441765.1"/>
    <property type="molecule type" value="Genomic_DNA"/>
</dbReference>
<gene>
    <name evidence="4" type="ORF">HU737_002955</name>
    <name evidence="3" type="ORF">HU737_13810</name>
    <name evidence="5" type="ORF">KW869_14645</name>
</gene>
<protein>
    <submittedName>
        <fullName evidence="3">DUF2846 domain-containing protein</fullName>
    </submittedName>
</protein>
<dbReference type="PROSITE" id="PS51257">
    <property type="entry name" value="PROKAR_LIPOPROTEIN"/>
    <property type="match status" value="1"/>
</dbReference>
<dbReference type="InterPro" id="IPR022548">
    <property type="entry name" value="DUF2846"/>
</dbReference>
<organism evidence="3">
    <name type="scientific">Pseudomonas urmiensis</name>
    <dbReference type="NCBI Taxonomy" id="2745493"/>
    <lineage>
        <taxon>Bacteria</taxon>
        <taxon>Pseudomonadati</taxon>
        <taxon>Pseudomonadota</taxon>
        <taxon>Gammaproteobacteria</taxon>
        <taxon>Pseudomonadales</taxon>
        <taxon>Pseudomonadaceae</taxon>
        <taxon>Pseudomonas</taxon>
    </lineage>
</organism>
<proteinExistence type="predicted"/>
<sequence>MHARIKLFAAAVGFAILTGCASVPMESPQADAALKTFASPPADQAGLYIYRDSFAGQGLKKTVTLDGKTIGETANRVYFHRLITPGLHKIGTESEFSDNVIDLVAAAGKNYYVRQSIKVGVFVGGAKLEIVPEDIGQAHLQKCTLAASQ</sequence>
<comment type="caution">
    <text evidence="3">The sequence shown here is derived from an EMBL/GenBank/DDBJ whole genome shotgun (WGS) entry which is preliminary data.</text>
</comment>
<reference evidence="4" key="4">
    <citation type="submission" date="2021-06" db="EMBL/GenBank/DDBJ databases">
        <title>Updating the genus Pseudomonas: Description of 43 new species and partition of the Pseudomonas putida group.</title>
        <authorList>
            <person name="Girard L."/>
            <person name="Lood C."/>
            <person name="Vandamme P."/>
            <person name="Rokni-Zadeh H."/>
            <person name="Van Noort V."/>
            <person name="Hofte M."/>
            <person name="Lavigne R."/>
            <person name="De Mot R."/>
        </authorList>
    </citation>
    <scope>NUCLEOTIDE SEQUENCE</scope>
    <source>
        <strain evidence="4">SWRI10</strain>
    </source>
</reference>
<reference evidence="5" key="5">
    <citation type="submission" date="2021-07" db="EMBL/GenBank/DDBJ databases">
        <authorList>
            <person name="Wevar Oller A.L."/>
            <person name="Talano M.A."/>
            <person name="Torres Tejerizo G.A."/>
            <person name="Agostini E."/>
        </authorList>
    </citation>
    <scope>NUCLEOTIDE SEQUENCE</scope>
    <source>
        <strain evidence="5">AW4</strain>
    </source>
</reference>
<accession>A0A923FZR7</accession>
<feature type="domain" description="DUF2846" evidence="2">
    <location>
        <begin position="42"/>
        <end position="126"/>
    </location>
</feature>
<reference evidence="3" key="3">
    <citation type="submission" date="2020-07" db="EMBL/GenBank/DDBJ databases">
        <authorList>
            <person name="Lood C."/>
            <person name="Girard L."/>
        </authorList>
    </citation>
    <scope>NUCLEOTIDE SEQUENCE</scope>
    <source>
        <strain evidence="3">SWRI10</strain>
    </source>
</reference>
<keyword evidence="6" id="KW-1185">Reference proteome</keyword>
<evidence type="ECO:0000313" key="4">
    <source>
        <dbReference type="EMBL" id="MBV4534936.1"/>
    </source>
</evidence>
<dbReference type="AlphaFoldDB" id="A0A923FZR7"/>
<dbReference type="PIRSF" id="PIRSF012335">
    <property type="entry name" value="UCP012335"/>
    <property type="match status" value="1"/>
</dbReference>
<feature type="signal peptide" evidence="1">
    <location>
        <begin position="1"/>
        <end position="21"/>
    </location>
</feature>
<reference evidence="5 6" key="1">
    <citation type="journal article" date="2012" name="Plant Soil">
        <title>Screening of plant growth-promoting traits in arsenic-resistant bacteria isolated from the rhizosphere of soybean plants from Argentinean agricultural soil.</title>
        <authorList>
            <person name="Wevar Oller A.L."/>
            <person name="Talano M.A."/>
            <person name="Agostini E."/>
        </authorList>
    </citation>
    <scope>NUCLEOTIDE SEQUENCE [LARGE SCALE GENOMIC DNA]</scope>
    <source>
        <strain evidence="5 6">AW4</strain>
    </source>
</reference>
<dbReference type="RefSeq" id="WP_186555330.1">
    <property type="nucleotide sequence ID" value="NZ_JABWRE020000001.1"/>
</dbReference>
<evidence type="ECO:0000313" key="6">
    <source>
        <dbReference type="Proteomes" id="UP001621534"/>
    </source>
</evidence>
<evidence type="ECO:0000313" key="5">
    <source>
        <dbReference type="EMBL" id="MFK5734774.1"/>
    </source>
</evidence>
<dbReference type="InterPro" id="IPR016596">
    <property type="entry name" value="UCP012335"/>
</dbReference>
<feature type="chain" id="PRO_5044695959" evidence="1">
    <location>
        <begin position="22"/>
        <end position="149"/>
    </location>
</feature>
<keyword evidence="1" id="KW-0732">Signal</keyword>
<dbReference type="Proteomes" id="UP001621534">
    <property type="component" value="Unassembled WGS sequence"/>
</dbReference>
<evidence type="ECO:0000259" key="2">
    <source>
        <dbReference type="Pfam" id="PF11008"/>
    </source>
</evidence>